<proteinExistence type="predicted"/>
<gene>
    <name evidence="1" type="ORF">CRU91_02150</name>
</gene>
<dbReference type="EMBL" id="PDKB01000003">
    <property type="protein sequence ID" value="RBQ29757.1"/>
    <property type="molecule type" value="Genomic_DNA"/>
</dbReference>
<dbReference type="RefSeq" id="WP_113892937.1">
    <property type="nucleotide sequence ID" value="NZ_JANJGA010000004.1"/>
</dbReference>
<accession>A0A366MUM0</accession>
<protein>
    <submittedName>
        <fullName evidence="1">Uncharacterized protein</fullName>
    </submittedName>
</protein>
<reference evidence="1 2" key="1">
    <citation type="submission" date="2017-10" db="EMBL/GenBank/DDBJ databases">
        <title>Genomics of the genus Arcobacter.</title>
        <authorList>
            <person name="Perez-Cataluna A."/>
            <person name="Figueras M.J."/>
        </authorList>
    </citation>
    <scope>NUCLEOTIDE SEQUENCE [LARGE SCALE GENOMIC DNA]</scope>
    <source>
        <strain evidence="1 2">CECT 9230</strain>
    </source>
</reference>
<comment type="caution">
    <text evidence="1">The sequence shown here is derived from an EMBL/GenBank/DDBJ whole genome shotgun (WGS) entry which is preliminary data.</text>
</comment>
<name>A0A366MUM0_9BACT</name>
<dbReference type="AlphaFoldDB" id="A0A366MUM0"/>
<keyword evidence="2" id="KW-1185">Reference proteome</keyword>
<evidence type="ECO:0000313" key="1">
    <source>
        <dbReference type="EMBL" id="RBQ29757.1"/>
    </source>
</evidence>
<sequence length="131" mass="15159">MTLRLSSLFLLLNTYLFAIPVLVTTVPLKFEEKVDKTKLILKQVESVSRLCQPISLEEIESNEFITTHHINKNVIVCQKDVKLVENNEVIFNFGGLKIVKKGKIIYENSEFIRFRNLDGTIEQIYKDGRSK</sequence>
<dbReference type="Proteomes" id="UP000252669">
    <property type="component" value="Unassembled WGS sequence"/>
</dbReference>
<dbReference type="OrthoDB" id="5348803at2"/>
<evidence type="ECO:0000313" key="2">
    <source>
        <dbReference type="Proteomes" id="UP000252669"/>
    </source>
</evidence>
<organism evidence="1 2">
    <name type="scientific">Aliarcobacter vitoriensis</name>
    <dbReference type="NCBI Taxonomy" id="2011099"/>
    <lineage>
        <taxon>Bacteria</taxon>
        <taxon>Pseudomonadati</taxon>
        <taxon>Campylobacterota</taxon>
        <taxon>Epsilonproteobacteria</taxon>
        <taxon>Campylobacterales</taxon>
        <taxon>Arcobacteraceae</taxon>
        <taxon>Aliarcobacter</taxon>
    </lineage>
</organism>